<dbReference type="EC" id="2.3.1.4" evidence="1"/>
<comment type="subunit">
    <text evidence="1">Homodimer.</text>
</comment>
<keyword evidence="1" id="KW-0012">Acyltransferase</keyword>
<sequence length="108" mass="12854">MMQSDSSIEDVFRIRKLEISDKDKGFIELLRQLTVCDSVSDEKFKERFEEIAKYGDDHRICVIEAVRLKKLLRPEVCLSRRSKRIVEYLADHAYSMWCYKVILDCTEE</sequence>
<dbReference type="GO" id="GO:0004343">
    <property type="term" value="F:glucosamine 6-phosphate N-acetyltransferase activity"/>
    <property type="evidence" value="ECO:0007669"/>
    <property type="project" value="UniProtKB-UniRule"/>
</dbReference>
<gene>
    <name evidence="2" type="ORF">RND71_038992</name>
</gene>
<evidence type="ECO:0000256" key="1">
    <source>
        <dbReference type="RuleBase" id="RU365086"/>
    </source>
</evidence>
<dbReference type="AlphaFoldDB" id="A0AAE1R1A0"/>
<dbReference type="Gene3D" id="3.40.630.30">
    <property type="match status" value="1"/>
</dbReference>
<name>A0AAE1R1A0_9SOLA</name>
<dbReference type="PANTHER" id="PTHR13355">
    <property type="entry name" value="GLUCOSAMINE 6-PHOSPHATE N-ACETYLTRANSFERASE"/>
    <property type="match status" value="1"/>
</dbReference>
<keyword evidence="1" id="KW-0808">Transferase</keyword>
<comment type="similarity">
    <text evidence="1">Belongs to the acetyltransferase family. GNA1 subfamily.</text>
</comment>
<proteinExistence type="inferred from homology"/>
<dbReference type="EMBL" id="JAVYJV010000021">
    <property type="protein sequence ID" value="KAK4343176.1"/>
    <property type="molecule type" value="Genomic_DNA"/>
</dbReference>
<comment type="pathway">
    <text evidence="1">Nucleotide-sugar biosynthesis; UDP-N-acetyl-alpha-D-glucosamine biosynthesis; N-acetyl-alpha-D-glucosamine 1-phosphate from alpha-D-glucosamine 6-phosphate (route I): step 1/2.</text>
</comment>
<dbReference type="InterPro" id="IPR039143">
    <property type="entry name" value="GNPNAT1-like"/>
</dbReference>
<comment type="catalytic activity">
    <reaction evidence="1">
        <text>D-glucosamine 6-phosphate + acetyl-CoA = N-acetyl-D-glucosamine 6-phosphate + CoA + H(+)</text>
        <dbReference type="Rhea" id="RHEA:10292"/>
        <dbReference type="ChEBI" id="CHEBI:15378"/>
        <dbReference type="ChEBI" id="CHEBI:57287"/>
        <dbReference type="ChEBI" id="CHEBI:57288"/>
        <dbReference type="ChEBI" id="CHEBI:57513"/>
        <dbReference type="ChEBI" id="CHEBI:58725"/>
        <dbReference type="EC" id="2.3.1.4"/>
    </reaction>
</comment>
<evidence type="ECO:0000313" key="3">
    <source>
        <dbReference type="Proteomes" id="UP001291623"/>
    </source>
</evidence>
<reference evidence="2" key="1">
    <citation type="submission" date="2023-12" db="EMBL/GenBank/DDBJ databases">
        <title>Genome assembly of Anisodus tanguticus.</title>
        <authorList>
            <person name="Wang Y.-J."/>
        </authorList>
    </citation>
    <scope>NUCLEOTIDE SEQUENCE</scope>
    <source>
        <strain evidence="2">KB-2021</strain>
        <tissue evidence="2">Leaf</tissue>
    </source>
</reference>
<comment type="caution">
    <text evidence="2">The sequence shown here is derived from an EMBL/GenBank/DDBJ whole genome shotgun (WGS) entry which is preliminary data.</text>
</comment>
<dbReference type="Proteomes" id="UP001291623">
    <property type="component" value="Unassembled WGS sequence"/>
</dbReference>
<organism evidence="2 3">
    <name type="scientific">Anisodus tanguticus</name>
    <dbReference type="NCBI Taxonomy" id="243964"/>
    <lineage>
        <taxon>Eukaryota</taxon>
        <taxon>Viridiplantae</taxon>
        <taxon>Streptophyta</taxon>
        <taxon>Embryophyta</taxon>
        <taxon>Tracheophyta</taxon>
        <taxon>Spermatophyta</taxon>
        <taxon>Magnoliopsida</taxon>
        <taxon>eudicotyledons</taxon>
        <taxon>Gunneridae</taxon>
        <taxon>Pentapetalae</taxon>
        <taxon>asterids</taxon>
        <taxon>lamiids</taxon>
        <taxon>Solanales</taxon>
        <taxon>Solanaceae</taxon>
        <taxon>Solanoideae</taxon>
        <taxon>Hyoscyameae</taxon>
        <taxon>Anisodus</taxon>
    </lineage>
</organism>
<evidence type="ECO:0000313" key="2">
    <source>
        <dbReference type="EMBL" id="KAK4343176.1"/>
    </source>
</evidence>
<accession>A0AAE1R1A0</accession>
<dbReference type="PANTHER" id="PTHR13355:SF11">
    <property type="entry name" value="GLUCOSAMINE 6-PHOSPHATE N-ACETYLTRANSFERASE"/>
    <property type="match status" value="1"/>
</dbReference>
<keyword evidence="3" id="KW-1185">Reference proteome</keyword>
<dbReference type="GO" id="GO:0006048">
    <property type="term" value="P:UDP-N-acetylglucosamine biosynthetic process"/>
    <property type="evidence" value="ECO:0007669"/>
    <property type="project" value="UniProtKB-UniRule"/>
</dbReference>
<protein>
    <recommendedName>
        <fullName evidence="1">Glucosamine 6-phosphate N-acetyltransferase</fullName>
        <ecNumber evidence="1">2.3.1.4</ecNumber>
    </recommendedName>
</protein>